<gene>
    <name evidence="1" type="ORF">DWB61_10785</name>
</gene>
<dbReference type="PANTHER" id="PTHR36456">
    <property type="entry name" value="UPF0232 PROTEIN SCO3875"/>
    <property type="match status" value="1"/>
</dbReference>
<dbReference type="AlphaFoldDB" id="A0A425Y0F8"/>
<reference evidence="1 2" key="1">
    <citation type="submission" date="2018-07" db="EMBL/GenBank/DDBJ databases">
        <title>Draft genome sequence of Ancylomarina sp. M1P.</title>
        <authorList>
            <person name="Yadav S."/>
            <person name="Villanueva L."/>
            <person name="Damste J.S.S."/>
        </authorList>
    </citation>
    <scope>NUCLEOTIDE SEQUENCE [LARGE SCALE GENOMIC DNA]</scope>
    <source>
        <strain evidence="1 2">M1P</strain>
    </source>
</reference>
<accession>A0A425Y0F8</accession>
<sequence>MRRSKTQKIEELVKLVLKEQGLDVKLKELELIKAWENVIGKNVANATTDLYIKNRKLFVHVRSSIVRSELMLIKAGLIQALNKEVKDKIIDDIVIR</sequence>
<keyword evidence="2" id="KW-1185">Reference proteome</keyword>
<name>A0A425Y0F8_9BACT</name>
<comment type="caution">
    <text evidence="1">The sequence shown here is derived from an EMBL/GenBank/DDBJ whole genome shotgun (WGS) entry which is preliminary data.</text>
</comment>
<dbReference type="Proteomes" id="UP000285794">
    <property type="component" value="Unassembled WGS sequence"/>
</dbReference>
<dbReference type="RefSeq" id="WP_125030905.1">
    <property type="nucleotide sequence ID" value="NZ_JAPXVP010000008.1"/>
</dbReference>
<dbReference type="PANTHER" id="PTHR36456:SF1">
    <property type="entry name" value="UPF0232 PROTEIN SCO3875"/>
    <property type="match status" value="1"/>
</dbReference>
<organism evidence="1 2">
    <name type="scientific">Ancylomarina euxinus</name>
    <dbReference type="NCBI Taxonomy" id="2283627"/>
    <lineage>
        <taxon>Bacteria</taxon>
        <taxon>Pseudomonadati</taxon>
        <taxon>Bacteroidota</taxon>
        <taxon>Bacteroidia</taxon>
        <taxon>Marinilabiliales</taxon>
        <taxon>Marinifilaceae</taxon>
        <taxon>Ancylomarina</taxon>
    </lineage>
</organism>
<dbReference type="OrthoDB" id="9796545at2"/>
<proteinExistence type="predicted"/>
<evidence type="ECO:0000313" key="1">
    <source>
        <dbReference type="EMBL" id="RRG21213.1"/>
    </source>
</evidence>
<protein>
    <submittedName>
        <fullName evidence="1">DUF721 domain-containing protein</fullName>
    </submittedName>
</protein>
<dbReference type="EMBL" id="QQWG01000009">
    <property type="protein sequence ID" value="RRG21213.1"/>
    <property type="molecule type" value="Genomic_DNA"/>
</dbReference>
<evidence type="ECO:0000313" key="2">
    <source>
        <dbReference type="Proteomes" id="UP000285794"/>
    </source>
</evidence>
<dbReference type="InterPro" id="IPR007922">
    <property type="entry name" value="DciA-like"/>
</dbReference>
<dbReference type="Pfam" id="PF05258">
    <property type="entry name" value="DciA"/>
    <property type="match status" value="1"/>
</dbReference>